<gene>
    <name evidence="3" type="ORF">KQ910_07750</name>
</gene>
<feature type="transmembrane region" description="Helical" evidence="1">
    <location>
        <begin position="37"/>
        <end position="58"/>
    </location>
</feature>
<evidence type="ECO:0000313" key="4">
    <source>
        <dbReference type="Proteomes" id="UP000727907"/>
    </source>
</evidence>
<feature type="transmembrane region" description="Helical" evidence="1">
    <location>
        <begin position="7"/>
        <end position="25"/>
    </location>
</feature>
<feature type="domain" description="EamA" evidence="2">
    <location>
        <begin position="154"/>
        <end position="274"/>
    </location>
</feature>
<keyword evidence="1" id="KW-0812">Transmembrane</keyword>
<feature type="transmembrane region" description="Helical" evidence="1">
    <location>
        <begin position="70"/>
        <end position="87"/>
    </location>
</feature>
<keyword evidence="1" id="KW-1133">Transmembrane helix</keyword>
<reference evidence="3 4" key="1">
    <citation type="submission" date="2021-06" db="EMBL/GenBank/DDBJ databases">
        <authorList>
            <person name="Lee D.H."/>
        </authorList>
    </citation>
    <scope>NUCLEOTIDE SEQUENCE [LARGE SCALE GENOMIC DNA]</scope>
    <source>
        <strain evidence="3 4">MMS21-HV4-11</strain>
    </source>
</reference>
<dbReference type="PANTHER" id="PTHR22911:SF135">
    <property type="entry name" value="BLR4310 PROTEIN"/>
    <property type="match status" value="1"/>
</dbReference>
<dbReference type="InterPro" id="IPR000620">
    <property type="entry name" value="EamA_dom"/>
</dbReference>
<dbReference type="Pfam" id="PF00892">
    <property type="entry name" value="EamA"/>
    <property type="match status" value="2"/>
</dbReference>
<feature type="transmembrane region" description="Helical" evidence="1">
    <location>
        <begin position="207"/>
        <end position="228"/>
    </location>
</feature>
<dbReference type="Proteomes" id="UP000727907">
    <property type="component" value="Unassembled WGS sequence"/>
</dbReference>
<evidence type="ECO:0000313" key="3">
    <source>
        <dbReference type="EMBL" id="MBU8873653.1"/>
    </source>
</evidence>
<evidence type="ECO:0000256" key="1">
    <source>
        <dbReference type="SAM" id="Phobius"/>
    </source>
</evidence>
<dbReference type="PANTHER" id="PTHR22911">
    <property type="entry name" value="ACYL-MALONYL CONDENSING ENZYME-RELATED"/>
    <property type="match status" value="1"/>
</dbReference>
<proteinExistence type="predicted"/>
<organism evidence="3 4">
    <name type="scientific">Reyranella humidisoli</name>
    <dbReference type="NCBI Taxonomy" id="2849149"/>
    <lineage>
        <taxon>Bacteria</taxon>
        <taxon>Pseudomonadati</taxon>
        <taxon>Pseudomonadota</taxon>
        <taxon>Alphaproteobacteria</taxon>
        <taxon>Hyphomicrobiales</taxon>
        <taxon>Reyranellaceae</taxon>
        <taxon>Reyranella</taxon>
    </lineage>
</organism>
<feature type="domain" description="EamA" evidence="2">
    <location>
        <begin position="6"/>
        <end position="138"/>
    </location>
</feature>
<dbReference type="RefSeq" id="WP_216957998.1">
    <property type="nucleotide sequence ID" value="NZ_JAHOPB010000001.1"/>
</dbReference>
<comment type="caution">
    <text evidence="3">The sequence shown here is derived from an EMBL/GenBank/DDBJ whole genome shotgun (WGS) entry which is preliminary data.</text>
</comment>
<evidence type="ECO:0000259" key="2">
    <source>
        <dbReference type="Pfam" id="PF00892"/>
    </source>
</evidence>
<feature type="transmembrane region" description="Helical" evidence="1">
    <location>
        <begin position="172"/>
        <end position="195"/>
    </location>
</feature>
<dbReference type="EMBL" id="JAHOPB010000001">
    <property type="protein sequence ID" value="MBU8873653.1"/>
    <property type="molecule type" value="Genomic_DNA"/>
</dbReference>
<protein>
    <submittedName>
        <fullName evidence="3">DMT family transporter</fullName>
    </submittedName>
</protein>
<keyword evidence="4" id="KW-1185">Reference proteome</keyword>
<keyword evidence="1" id="KW-0472">Membrane</keyword>
<feature type="transmembrane region" description="Helical" evidence="1">
    <location>
        <begin position="93"/>
        <end position="115"/>
    </location>
</feature>
<sequence>MVDNTRGIVAMLASVVVFIFNDALIKLAAENMPSVQAIGMRGLFATLWCALAMLATGDWRRISYAVHPQVMLRSGLEAAAAIIYLIALFQIPFAIATAVNLSMPLILTVLAVLVLKEDVRWRRWTAVGVGFVGVLLVIQPRPGDINGWTWVALTGTGLSACRDVVARHLPPAVPTLVVSFSTAITVAIAGCIWALFEGWQPIDAQTWGYLAASSLLLAMGYQFLVIALRSGGEISVMAPFRYSSILWALGIGYVVWGEAPNTLALCGIAVIVGSGLYILHRERVRT</sequence>
<feature type="transmembrane region" description="Helical" evidence="1">
    <location>
        <begin position="262"/>
        <end position="279"/>
    </location>
</feature>
<accession>A0ABS6IGD6</accession>
<feature type="transmembrane region" description="Helical" evidence="1">
    <location>
        <begin position="240"/>
        <end position="256"/>
    </location>
</feature>
<name>A0ABS6IGD6_9HYPH</name>